<protein>
    <recommendedName>
        <fullName evidence="3">Lipoprotein</fullName>
    </recommendedName>
</protein>
<evidence type="ECO:0000313" key="2">
    <source>
        <dbReference type="Proteomes" id="UP000761423"/>
    </source>
</evidence>
<dbReference type="RefSeq" id="WP_166235676.1">
    <property type="nucleotide sequence ID" value="NZ_JAAJBV010000002.1"/>
</dbReference>
<gene>
    <name evidence="1" type="ORF">G4L40_02955</name>
</gene>
<organism evidence="1 2">
    <name type="scientific">Flavobacterium celericrescens</name>
    <dbReference type="NCBI Taxonomy" id="2709780"/>
    <lineage>
        <taxon>Bacteria</taxon>
        <taxon>Pseudomonadati</taxon>
        <taxon>Bacteroidota</taxon>
        <taxon>Flavobacteriia</taxon>
        <taxon>Flavobacteriales</taxon>
        <taxon>Flavobacteriaceae</taxon>
        <taxon>Flavobacterium</taxon>
    </lineage>
</organism>
<evidence type="ECO:0000313" key="1">
    <source>
        <dbReference type="EMBL" id="NHM03660.1"/>
    </source>
</evidence>
<reference evidence="1 2" key="1">
    <citation type="submission" date="2020-02" db="EMBL/GenBank/DDBJ databases">
        <authorList>
            <person name="Chen W.-M."/>
        </authorList>
    </citation>
    <scope>NUCLEOTIDE SEQUENCE [LARGE SCALE GENOMIC DNA]</scope>
    <source>
        <strain evidence="1 2">TWA-26</strain>
    </source>
</reference>
<proteinExistence type="predicted"/>
<comment type="caution">
    <text evidence="1">The sequence shown here is derived from an EMBL/GenBank/DDBJ whole genome shotgun (WGS) entry which is preliminary data.</text>
</comment>
<dbReference type="PROSITE" id="PS51257">
    <property type="entry name" value="PROKAR_LIPOPROTEIN"/>
    <property type="match status" value="1"/>
</dbReference>
<sequence length="119" mass="13848">MKKYFSLIILMFFVSCRNERTINEILNVGKELTTKDLSKTDSTENIVFIGKSLKRKITELKKQNFELKLKVHNDDLNYPFGDSKAENILVLNNGIQKLNVRLKYNSNKKKFDILGFATE</sequence>
<name>A0ABX0I933_9FLAO</name>
<evidence type="ECO:0008006" key="3">
    <source>
        <dbReference type="Google" id="ProtNLM"/>
    </source>
</evidence>
<dbReference type="Proteomes" id="UP000761423">
    <property type="component" value="Unassembled WGS sequence"/>
</dbReference>
<dbReference type="EMBL" id="JAAJBV010000002">
    <property type="protein sequence ID" value="NHM03660.1"/>
    <property type="molecule type" value="Genomic_DNA"/>
</dbReference>
<keyword evidence="2" id="KW-1185">Reference proteome</keyword>
<accession>A0ABX0I933</accession>